<reference evidence="6" key="2">
    <citation type="submission" date="2021-04" db="EMBL/GenBank/DDBJ databases">
        <authorList>
            <person name="Dong X."/>
        </authorList>
    </citation>
    <scope>NUCLEOTIDE SEQUENCE</scope>
    <source>
        <strain evidence="6">ZWT</strain>
    </source>
</reference>
<accession>A0A9J6PDT4</accession>
<dbReference type="PANTHER" id="PTHR31756">
    <property type="entry name" value="PYRUVATE, PHOSPHATE DIKINASE REGULATORY PROTEIN 1, CHLOROPLASTIC"/>
    <property type="match status" value="1"/>
</dbReference>
<dbReference type="RefSeq" id="WP_250862027.1">
    <property type="nucleotide sequence ID" value="NZ_JAGSOJ010000007.1"/>
</dbReference>
<evidence type="ECO:0000313" key="7">
    <source>
        <dbReference type="Proteomes" id="UP001056429"/>
    </source>
</evidence>
<dbReference type="Proteomes" id="UP001056429">
    <property type="component" value="Unassembled WGS sequence"/>
</dbReference>
<comment type="catalytic activity">
    <reaction evidence="5">
        <text>N(tele)-phospho-L-histidyl/O-phospho-L-threonyl-[pyruvate, phosphate dikinase] + phosphate + H(+) = N(tele)-phospho-L-histidyl/L-threonyl-[pyruvate, phosphate dikinase] + diphosphate</text>
        <dbReference type="Rhea" id="RHEA:43696"/>
        <dbReference type="Rhea" id="RHEA-COMP:10650"/>
        <dbReference type="Rhea" id="RHEA-COMP:10651"/>
        <dbReference type="ChEBI" id="CHEBI:15378"/>
        <dbReference type="ChEBI" id="CHEBI:30013"/>
        <dbReference type="ChEBI" id="CHEBI:33019"/>
        <dbReference type="ChEBI" id="CHEBI:43474"/>
        <dbReference type="ChEBI" id="CHEBI:61977"/>
        <dbReference type="ChEBI" id="CHEBI:83586"/>
        <dbReference type="EC" id="2.7.4.27"/>
    </reaction>
</comment>
<dbReference type="InterPro" id="IPR026565">
    <property type="entry name" value="PPDK_reg"/>
</dbReference>
<dbReference type="EMBL" id="JAGSOJ010000007">
    <property type="protein sequence ID" value="MCM1992861.1"/>
    <property type="molecule type" value="Genomic_DNA"/>
</dbReference>
<dbReference type="AlphaFoldDB" id="A0A9J6PDT4"/>
<comment type="similarity">
    <text evidence="5">Belongs to the pyruvate, phosphate/water dikinase regulatory protein family. PDRP subfamily.</text>
</comment>
<dbReference type="GO" id="GO:0004674">
    <property type="term" value="F:protein serine/threonine kinase activity"/>
    <property type="evidence" value="ECO:0007669"/>
    <property type="project" value="UniProtKB-UniRule"/>
</dbReference>
<keyword evidence="2 5" id="KW-0808">Transferase</keyword>
<name>A0A9J6PDT4_9CLOT</name>
<organism evidence="6 7">
    <name type="scientific">Oceanirhabdus seepicola</name>
    <dbReference type="NCBI Taxonomy" id="2828781"/>
    <lineage>
        <taxon>Bacteria</taxon>
        <taxon>Bacillati</taxon>
        <taxon>Bacillota</taxon>
        <taxon>Clostridia</taxon>
        <taxon>Eubacteriales</taxon>
        <taxon>Clostridiaceae</taxon>
        <taxon>Oceanirhabdus</taxon>
    </lineage>
</organism>
<keyword evidence="3 5" id="KW-0547">Nucleotide-binding</keyword>
<sequence length="265" mass="30360">MLRIYAISDSIGETAELVAKGIASQFSEQIHITRIPYLNTMKNAQKFLETIKDEKNLIIISTIILSEVKEFMVQKCIELNICFISVLSPGINIICQKFNIKPVFQPGNLWNMDDEYFKRISAIEFAIQYDDSKDYNGLDTADIVLIGLSRTSKTPLSMYLAFKGLKVINIPLIPEIPLPQKLFEIDKRKIVALTIDPIKLIEIRKHRLEKFGWAIKSSGYIDEKRILDELDYADSIFKKINCKKIDVTDRAIEDTALIILNTIKK</sequence>
<gene>
    <name evidence="6" type="ORF">KDK92_24340</name>
</gene>
<evidence type="ECO:0000256" key="2">
    <source>
        <dbReference type="ARBA" id="ARBA00022679"/>
    </source>
</evidence>
<evidence type="ECO:0000256" key="5">
    <source>
        <dbReference type="HAMAP-Rule" id="MF_00921"/>
    </source>
</evidence>
<evidence type="ECO:0000256" key="4">
    <source>
        <dbReference type="ARBA" id="ARBA00022777"/>
    </source>
</evidence>
<evidence type="ECO:0000313" key="6">
    <source>
        <dbReference type="EMBL" id="MCM1992861.1"/>
    </source>
</evidence>
<dbReference type="PANTHER" id="PTHR31756:SF3">
    <property type="entry name" value="PYRUVATE, PHOSPHATE DIKINASE REGULATORY PROTEIN 1, CHLOROPLASTIC"/>
    <property type="match status" value="1"/>
</dbReference>
<proteinExistence type="inferred from homology"/>
<keyword evidence="1 5" id="KW-0723">Serine/threonine-protein kinase</keyword>
<dbReference type="InterPro" id="IPR005177">
    <property type="entry name" value="Kinase-pyrophosphorylase"/>
</dbReference>
<comment type="caution">
    <text evidence="6">The sequence shown here is derived from an EMBL/GenBank/DDBJ whole genome shotgun (WGS) entry which is preliminary data.</text>
</comment>
<reference evidence="6" key="1">
    <citation type="journal article" date="2021" name="mSystems">
        <title>Bacteria and Archaea Synergistically Convert Glycine Betaine to Biogenic Methane in the Formosa Cold Seep of the South China Sea.</title>
        <authorList>
            <person name="Li L."/>
            <person name="Zhang W."/>
            <person name="Zhang S."/>
            <person name="Song L."/>
            <person name="Sun Q."/>
            <person name="Zhang H."/>
            <person name="Xiang H."/>
            <person name="Dong X."/>
        </authorList>
    </citation>
    <scope>NUCLEOTIDE SEQUENCE</scope>
    <source>
        <strain evidence="6">ZWT</strain>
    </source>
</reference>
<protein>
    <recommendedName>
        <fullName evidence="5">Putative pyruvate, phosphate dikinase regulatory protein</fullName>
        <shortName evidence="5">PPDK regulatory protein</shortName>
        <ecNumber evidence="5">2.7.11.32</ecNumber>
        <ecNumber evidence="5">2.7.4.27</ecNumber>
    </recommendedName>
</protein>
<feature type="binding site" evidence="5">
    <location>
        <begin position="147"/>
        <end position="154"/>
    </location>
    <ligand>
        <name>ADP</name>
        <dbReference type="ChEBI" id="CHEBI:456216"/>
    </ligand>
</feature>
<dbReference type="EC" id="2.7.11.32" evidence="5"/>
<keyword evidence="4 5" id="KW-0418">Kinase</keyword>
<comment type="catalytic activity">
    <reaction evidence="5">
        <text>N(tele)-phospho-L-histidyl/L-threonyl-[pyruvate, phosphate dikinase] + ADP = N(tele)-phospho-L-histidyl/O-phospho-L-threonyl-[pyruvate, phosphate dikinase] + AMP + H(+)</text>
        <dbReference type="Rhea" id="RHEA:43692"/>
        <dbReference type="Rhea" id="RHEA-COMP:10650"/>
        <dbReference type="Rhea" id="RHEA-COMP:10651"/>
        <dbReference type="ChEBI" id="CHEBI:15378"/>
        <dbReference type="ChEBI" id="CHEBI:30013"/>
        <dbReference type="ChEBI" id="CHEBI:61977"/>
        <dbReference type="ChEBI" id="CHEBI:83586"/>
        <dbReference type="ChEBI" id="CHEBI:456215"/>
        <dbReference type="ChEBI" id="CHEBI:456216"/>
        <dbReference type="EC" id="2.7.11.32"/>
    </reaction>
</comment>
<dbReference type="GO" id="GO:0016776">
    <property type="term" value="F:phosphotransferase activity, phosphate group as acceptor"/>
    <property type="evidence" value="ECO:0007669"/>
    <property type="project" value="UniProtKB-UniRule"/>
</dbReference>
<comment type="function">
    <text evidence="5">Bifunctional serine/threonine kinase and phosphorylase involved in the regulation of the pyruvate, phosphate dikinase (PPDK) by catalyzing its phosphorylation/dephosphorylation.</text>
</comment>
<evidence type="ECO:0000256" key="3">
    <source>
        <dbReference type="ARBA" id="ARBA00022741"/>
    </source>
</evidence>
<dbReference type="GO" id="GO:0043531">
    <property type="term" value="F:ADP binding"/>
    <property type="evidence" value="ECO:0007669"/>
    <property type="project" value="UniProtKB-UniRule"/>
</dbReference>
<dbReference type="HAMAP" id="MF_00921">
    <property type="entry name" value="PDRP"/>
    <property type="match status" value="1"/>
</dbReference>
<keyword evidence="7" id="KW-1185">Reference proteome</keyword>
<evidence type="ECO:0000256" key="1">
    <source>
        <dbReference type="ARBA" id="ARBA00022527"/>
    </source>
</evidence>
<dbReference type="Pfam" id="PF03618">
    <property type="entry name" value="Kinase-PPPase"/>
    <property type="match status" value="1"/>
</dbReference>
<dbReference type="GO" id="GO:0005524">
    <property type="term" value="F:ATP binding"/>
    <property type="evidence" value="ECO:0007669"/>
    <property type="project" value="InterPro"/>
</dbReference>
<dbReference type="EC" id="2.7.4.27" evidence="5"/>
<dbReference type="NCBIfam" id="NF003742">
    <property type="entry name" value="PRK05339.1"/>
    <property type="match status" value="1"/>
</dbReference>